<evidence type="ECO:0000313" key="3">
    <source>
        <dbReference type="EMBL" id="SNQ28029.1"/>
    </source>
</evidence>
<keyword evidence="2" id="KW-0472">Membrane</keyword>
<accession>A0A238TN96</accession>
<dbReference type="Proteomes" id="UP000271865">
    <property type="component" value="Segment"/>
</dbReference>
<evidence type="ECO:0000256" key="2">
    <source>
        <dbReference type="SAM" id="Phobius"/>
    </source>
</evidence>
<keyword evidence="2" id="KW-1133">Transmembrane helix</keyword>
<dbReference type="InterPro" id="IPR022599">
    <property type="entry name" value="Phage_MS2_lysis"/>
</dbReference>
<protein>
    <submittedName>
        <fullName evidence="3">Lysis protein</fullName>
    </submittedName>
</protein>
<dbReference type="Pfam" id="PF11125">
    <property type="entry name" value="Phage_MS2_lysis"/>
    <property type="match status" value="1"/>
</dbReference>
<keyword evidence="2" id="KW-0812">Transmembrane</keyword>
<organism evidence="3">
    <name type="scientific">Emesvirus zinderi</name>
    <dbReference type="NCBI Taxonomy" id="329852"/>
    <lineage>
        <taxon>Viruses</taxon>
        <taxon>Riboviria</taxon>
        <taxon>Orthornavirae</taxon>
        <taxon>Lenarviricota</taxon>
        <taxon>Leviviricetes</taxon>
        <taxon>Norzivirales</taxon>
        <taxon>Fiersviridae</taxon>
        <taxon>Emesvirus</taxon>
    </lineage>
</organism>
<name>A0A238TN96_9VIRU</name>
<proteinExistence type="predicted"/>
<dbReference type="EMBL" id="LT898437">
    <property type="protein sequence ID" value="SNQ28029.1"/>
    <property type="molecule type" value="Viral_cRNA"/>
</dbReference>
<gene>
    <name evidence="3" type="primary">lys</name>
</gene>
<reference evidence="3" key="1">
    <citation type="submission" date="2017-06" db="EMBL/GenBank/DDBJ databases">
        <authorList>
            <person name="Kim H.J."/>
            <person name="Triplett B.A."/>
        </authorList>
    </citation>
    <scope>NUCLEOTIDE SEQUENCE</scope>
    <source>
        <strain evidence="3">EnteroPH/GER/L00928-K20_14-03/2014</strain>
    </source>
</reference>
<evidence type="ECO:0000256" key="1">
    <source>
        <dbReference type="SAM" id="MobiDB-lite"/>
    </source>
</evidence>
<sequence length="75" mass="8855">METRSPQQSQQTPGFINRSRPFQHEDYPCRRQQRSSTLYVLIFLAIFLSKFTNQLLLSLLEAVIRTVETLRQLLT</sequence>
<feature type="transmembrane region" description="Helical" evidence="2">
    <location>
        <begin position="38"/>
        <end position="60"/>
    </location>
</feature>
<feature type="region of interest" description="Disordered" evidence="1">
    <location>
        <begin position="1"/>
        <end position="22"/>
    </location>
</feature>
<feature type="compositionally biased region" description="Polar residues" evidence="1">
    <location>
        <begin position="1"/>
        <end position="14"/>
    </location>
</feature>